<gene>
    <name evidence="3" type="ORF">DH2020_042890</name>
</gene>
<accession>A0ABR0UL78</accession>
<feature type="domain" description="F-box" evidence="2">
    <location>
        <begin position="118"/>
        <end position="157"/>
    </location>
</feature>
<organism evidence="3 4">
    <name type="scientific">Rehmannia glutinosa</name>
    <name type="common">Chinese foxglove</name>
    <dbReference type="NCBI Taxonomy" id="99300"/>
    <lineage>
        <taxon>Eukaryota</taxon>
        <taxon>Viridiplantae</taxon>
        <taxon>Streptophyta</taxon>
        <taxon>Embryophyta</taxon>
        <taxon>Tracheophyta</taxon>
        <taxon>Spermatophyta</taxon>
        <taxon>Magnoliopsida</taxon>
        <taxon>eudicotyledons</taxon>
        <taxon>Gunneridae</taxon>
        <taxon>Pentapetalae</taxon>
        <taxon>asterids</taxon>
        <taxon>lamiids</taxon>
        <taxon>Lamiales</taxon>
        <taxon>Orobanchaceae</taxon>
        <taxon>Rehmannieae</taxon>
        <taxon>Rehmannia</taxon>
    </lineage>
</organism>
<dbReference type="InterPro" id="IPR050796">
    <property type="entry name" value="SCF_F-box_component"/>
</dbReference>
<dbReference type="InterPro" id="IPR017451">
    <property type="entry name" value="F-box-assoc_interact_dom"/>
</dbReference>
<dbReference type="SMART" id="SM00256">
    <property type="entry name" value="FBOX"/>
    <property type="match status" value="1"/>
</dbReference>
<evidence type="ECO:0000259" key="2">
    <source>
        <dbReference type="SMART" id="SM00256"/>
    </source>
</evidence>
<dbReference type="NCBIfam" id="TIGR01640">
    <property type="entry name" value="F_box_assoc_1"/>
    <property type="match status" value="1"/>
</dbReference>
<protein>
    <recommendedName>
        <fullName evidence="2">F-box domain-containing protein</fullName>
    </recommendedName>
</protein>
<dbReference type="EMBL" id="JABTTQ020002566">
    <property type="protein sequence ID" value="KAK6123373.1"/>
    <property type="molecule type" value="Genomic_DNA"/>
</dbReference>
<comment type="caution">
    <text evidence="3">The sequence shown here is derived from an EMBL/GenBank/DDBJ whole genome shotgun (WGS) entry which is preliminary data.</text>
</comment>
<dbReference type="PANTHER" id="PTHR31672">
    <property type="entry name" value="BNACNNG10540D PROTEIN"/>
    <property type="match status" value="1"/>
</dbReference>
<evidence type="ECO:0000313" key="4">
    <source>
        <dbReference type="Proteomes" id="UP001318860"/>
    </source>
</evidence>
<dbReference type="Gene3D" id="1.20.1280.50">
    <property type="match status" value="1"/>
</dbReference>
<dbReference type="SUPFAM" id="SSF81383">
    <property type="entry name" value="F-box domain"/>
    <property type="match status" value="1"/>
</dbReference>
<dbReference type="InterPro" id="IPR006527">
    <property type="entry name" value="F-box-assoc_dom_typ1"/>
</dbReference>
<name>A0ABR0UL78_REHGL</name>
<sequence>MVNEEFFKLRKLKRPTFSGLSLWKLHSNILKPKTCADAHIYERATMTGWEPILIAKRKKRARKPRARRAPGTRARRAGVQAARHATLRGHAPGDAPRMPPESPKKSQEPIDALADCVFPEDIILCIVTRLPVKSILRFKSVCKPWCELFSTPEFIKMHHGQFSSDPKNQSFIVHRINKNDSNTMSLFSIESNVKKPMILDHPFSSIHLDIDTVGCCNGLFCLYIPPFGKIIVLWNPAMKLSMELPSSKVDFGAHQNVSLGFGYDAQRADFKVVRIFSSKTNMSITGVEVYSVNSDSWRTIEVDFQFNVLQTKNVVIVNGNPYWVAKVDRNDSAKSEFSEVLVCFDVTKLVFKIVPLSTLYMEVGEAVGLVDWNGSLGGLVCTKDNERVKSLDGWVFDDGEQIWRKDYTFGPIEVNMDRLLWCSKNGKILGERADGKLFVFDPKTGCVKFLFYAARPPQSFQIYRYAESLSYIEGMRQVNARRKRKRKRKMVDDATRGT</sequence>
<dbReference type="CDD" id="cd22157">
    <property type="entry name" value="F-box_AtFBW1-like"/>
    <property type="match status" value="1"/>
</dbReference>
<proteinExistence type="predicted"/>
<dbReference type="InterPro" id="IPR036047">
    <property type="entry name" value="F-box-like_dom_sf"/>
</dbReference>
<evidence type="ECO:0000256" key="1">
    <source>
        <dbReference type="SAM" id="MobiDB-lite"/>
    </source>
</evidence>
<evidence type="ECO:0000313" key="3">
    <source>
        <dbReference type="EMBL" id="KAK6123373.1"/>
    </source>
</evidence>
<dbReference type="Proteomes" id="UP001318860">
    <property type="component" value="Unassembled WGS sequence"/>
</dbReference>
<dbReference type="PANTHER" id="PTHR31672:SF13">
    <property type="entry name" value="F-BOX PROTEIN CPR30-LIKE"/>
    <property type="match status" value="1"/>
</dbReference>
<dbReference type="Pfam" id="PF07734">
    <property type="entry name" value="FBA_1"/>
    <property type="match status" value="1"/>
</dbReference>
<reference evidence="3 4" key="1">
    <citation type="journal article" date="2021" name="Comput. Struct. Biotechnol. J.">
        <title>De novo genome assembly of the potent medicinal plant Rehmannia glutinosa using nanopore technology.</title>
        <authorList>
            <person name="Ma L."/>
            <person name="Dong C."/>
            <person name="Song C."/>
            <person name="Wang X."/>
            <person name="Zheng X."/>
            <person name="Niu Y."/>
            <person name="Chen S."/>
            <person name="Feng W."/>
        </authorList>
    </citation>
    <scope>NUCLEOTIDE SEQUENCE [LARGE SCALE GENOMIC DNA]</scope>
    <source>
        <strain evidence="3">DH-2019</strain>
    </source>
</reference>
<dbReference type="Pfam" id="PF00646">
    <property type="entry name" value="F-box"/>
    <property type="match status" value="1"/>
</dbReference>
<keyword evidence="4" id="KW-1185">Reference proteome</keyword>
<feature type="region of interest" description="Disordered" evidence="1">
    <location>
        <begin position="58"/>
        <end position="107"/>
    </location>
</feature>
<feature type="compositionally biased region" description="Basic residues" evidence="1">
    <location>
        <begin position="58"/>
        <end position="76"/>
    </location>
</feature>
<dbReference type="InterPro" id="IPR001810">
    <property type="entry name" value="F-box_dom"/>
</dbReference>